<name>A0A5B9D8Y5_9ARCH</name>
<keyword evidence="1" id="KW-1133">Transmembrane helix</keyword>
<gene>
    <name evidence="2" type="ORF">DSAG12_01349</name>
</gene>
<organism evidence="2 3">
    <name type="scientific">Promethearchaeum syntrophicum</name>
    <dbReference type="NCBI Taxonomy" id="2594042"/>
    <lineage>
        <taxon>Archaea</taxon>
        <taxon>Promethearchaeati</taxon>
        <taxon>Promethearchaeota</taxon>
        <taxon>Promethearchaeia</taxon>
        <taxon>Promethearchaeales</taxon>
        <taxon>Promethearchaeaceae</taxon>
        <taxon>Promethearchaeum</taxon>
    </lineage>
</organism>
<sequence>MIDIINFIFLILFPYGYKNKKIEKIYGLVYCILGTISLIFFIPIYWSLLGTIFGVVLIFCGLILFLDKSRNRFTKEKYTSEKKYKLIKNVIVPASRPGNRCELI</sequence>
<feature type="transmembrane region" description="Helical" evidence="1">
    <location>
        <begin position="48"/>
        <end position="66"/>
    </location>
</feature>
<dbReference type="KEGG" id="psyt:DSAG12_01349"/>
<dbReference type="AlphaFoldDB" id="A0A5B9D8Y5"/>
<dbReference type="Proteomes" id="UP000321408">
    <property type="component" value="Chromosome"/>
</dbReference>
<dbReference type="GeneID" id="41329341"/>
<feature type="transmembrane region" description="Helical" evidence="1">
    <location>
        <begin position="25"/>
        <end position="42"/>
    </location>
</feature>
<evidence type="ECO:0000313" key="3">
    <source>
        <dbReference type="Proteomes" id="UP000321408"/>
    </source>
</evidence>
<dbReference type="RefSeq" id="WP_147662429.1">
    <property type="nucleotide sequence ID" value="NZ_CP042905.2"/>
</dbReference>
<keyword evidence="1" id="KW-0472">Membrane</keyword>
<reference evidence="2 3" key="2">
    <citation type="journal article" date="2024" name="Int. J. Syst. Evol. Microbiol.">
        <title>Promethearchaeum syntrophicum gen. nov., sp. nov., an anaerobic, obligately syntrophic archaeon, the first isolate of the lineage 'Asgard' archaea, and proposal of the new archaeal phylum Promethearchaeota phyl. nov. and kingdom Promethearchaeati regn. nov.</title>
        <authorList>
            <person name="Imachi H."/>
            <person name="Nobu M.K."/>
            <person name="Kato S."/>
            <person name="Takaki Y."/>
            <person name="Miyazaki M."/>
            <person name="Miyata M."/>
            <person name="Ogawara M."/>
            <person name="Saito Y."/>
            <person name="Sakai S."/>
            <person name="Tahara Y.O."/>
            <person name="Takano Y."/>
            <person name="Tasumi E."/>
            <person name="Uematsu K."/>
            <person name="Yoshimura T."/>
            <person name="Itoh T."/>
            <person name="Ohkuma M."/>
            <person name="Takai K."/>
        </authorList>
    </citation>
    <scope>NUCLEOTIDE SEQUENCE [LARGE SCALE GENOMIC DNA]</scope>
    <source>
        <strain evidence="2 3">MK-D1</strain>
    </source>
</reference>
<keyword evidence="3" id="KW-1185">Reference proteome</keyword>
<proteinExistence type="predicted"/>
<reference evidence="2 3" key="1">
    <citation type="journal article" date="2020" name="Nature">
        <title>Isolation of an archaeon at the prokaryote-eukaryote interface.</title>
        <authorList>
            <person name="Imachi H."/>
            <person name="Nobu M.K."/>
            <person name="Nakahara N."/>
            <person name="Morono Y."/>
            <person name="Ogawara M."/>
            <person name="Takaki Y."/>
            <person name="Takano Y."/>
            <person name="Uematsu K."/>
            <person name="Ikuta T."/>
            <person name="Ito M."/>
            <person name="Matsui Y."/>
            <person name="Miyazaki M."/>
            <person name="Murata K."/>
            <person name="Saito Y."/>
            <person name="Sakai S."/>
            <person name="Song C."/>
            <person name="Tasumi E."/>
            <person name="Yamanaka Y."/>
            <person name="Yamaguchi T."/>
            <person name="Kamagata Y."/>
            <person name="Tamaki H."/>
            <person name="Takai K."/>
        </authorList>
    </citation>
    <scope>NUCLEOTIDE SEQUENCE [LARGE SCALE GENOMIC DNA]</scope>
    <source>
        <strain evidence="2 3">MK-D1</strain>
    </source>
</reference>
<dbReference type="EMBL" id="CP042905">
    <property type="protein sequence ID" value="QEE15523.1"/>
    <property type="molecule type" value="Genomic_DNA"/>
</dbReference>
<evidence type="ECO:0000256" key="1">
    <source>
        <dbReference type="SAM" id="Phobius"/>
    </source>
</evidence>
<protein>
    <submittedName>
        <fullName evidence="2">Uncharacterized protein</fullName>
    </submittedName>
</protein>
<keyword evidence="1" id="KW-0812">Transmembrane</keyword>
<accession>A0A5B9D8Y5</accession>
<evidence type="ECO:0000313" key="2">
    <source>
        <dbReference type="EMBL" id="QEE15523.1"/>
    </source>
</evidence>